<comment type="similarity">
    <text evidence="3">Belongs to the peptidase S9C family.</text>
</comment>
<proteinExistence type="inferred from homology"/>
<dbReference type="Gene3D" id="3.40.50.1820">
    <property type="entry name" value="alpha/beta hydrolase"/>
    <property type="match status" value="1"/>
</dbReference>
<keyword evidence="6" id="KW-0963">Cytoplasm</keyword>
<evidence type="ECO:0000256" key="1">
    <source>
        <dbReference type="ARBA" id="ARBA00000721"/>
    </source>
</evidence>
<dbReference type="AlphaFoldDB" id="A0A5A7RGC4"/>
<dbReference type="GO" id="GO:0005737">
    <property type="term" value="C:cytoplasm"/>
    <property type="evidence" value="ECO:0007669"/>
    <property type="project" value="UniProtKB-SubCell"/>
</dbReference>
<gene>
    <name evidence="10" type="ORF">STAS_33899</name>
</gene>
<feature type="domain" description="Peptidase S9 prolyl oligopeptidase catalytic" evidence="8">
    <location>
        <begin position="655"/>
        <end position="849"/>
    </location>
</feature>
<reference evidence="11" key="1">
    <citation type="journal article" date="2019" name="Curr. Biol.">
        <title>Genome Sequence of Striga asiatica Provides Insight into the Evolution of Plant Parasitism.</title>
        <authorList>
            <person name="Yoshida S."/>
            <person name="Kim S."/>
            <person name="Wafula E.K."/>
            <person name="Tanskanen J."/>
            <person name="Kim Y.M."/>
            <person name="Honaas L."/>
            <person name="Yang Z."/>
            <person name="Spallek T."/>
            <person name="Conn C.E."/>
            <person name="Ichihashi Y."/>
            <person name="Cheong K."/>
            <person name="Cui S."/>
            <person name="Der J.P."/>
            <person name="Gundlach H."/>
            <person name="Jiao Y."/>
            <person name="Hori C."/>
            <person name="Ishida J.K."/>
            <person name="Kasahara H."/>
            <person name="Kiba T."/>
            <person name="Kim M.S."/>
            <person name="Koo N."/>
            <person name="Laohavisit A."/>
            <person name="Lee Y.H."/>
            <person name="Lumba S."/>
            <person name="McCourt P."/>
            <person name="Mortimer J.C."/>
            <person name="Mutuku J.M."/>
            <person name="Nomura T."/>
            <person name="Sasaki-Sekimoto Y."/>
            <person name="Seto Y."/>
            <person name="Wang Y."/>
            <person name="Wakatake T."/>
            <person name="Sakakibara H."/>
            <person name="Demura T."/>
            <person name="Yamaguchi S."/>
            <person name="Yoneyama K."/>
            <person name="Manabe R.I."/>
            <person name="Nelson D.C."/>
            <person name="Schulman A.H."/>
            <person name="Timko M.P."/>
            <person name="dePamphilis C.W."/>
            <person name="Choi D."/>
            <person name="Shirasu K."/>
        </authorList>
    </citation>
    <scope>NUCLEOTIDE SEQUENCE [LARGE SCALE GENOMIC DNA]</scope>
    <source>
        <strain evidence="11">cv. UVA1</strain>
    </source>
</reference>
<dbReference type="InterPro" id="IPR002471">
    <property type="entry name" value="Pept_S9_AS"/>
</dbReference>
<feature type="domain" description="Acylamino-acid-releasing enzyme N-terminal" evidence="9">
    <location>
        <begin position="65"/>
        <end position="544"/>
    </location>
</feature>
<evidence type="ECO:0000256" key="2">
    <source>
        <dbReference type="ARBA" id="ARBA00004496"/>
    </source>
</evidence>
<dbReference type="SUPFAM" id="SSF53474">
    <property type="entry name" value="alpha/beta-Hydrolases"/>
    <property type="match status" value="1"/>
</dbReference>
<dbReference type="Proteomes" id="UP000325081">
    <property type="component" value="Unassembled WGS sequence"/>
</dbReference>
<name>A0A5A7RGC4_STRAF</name>
<protein>
    <recommendedName>
        <fullName evidence="5">acylaminoacyl-peptidase</fullName>
        <ecNumber evidence="5">3.4.19.1</ecNumber>
    </recommendedName>
</protein>
<dbReference type="Pfam" id="PF00326">
    <property type="entry name" value="Peptidase_S9"/>
    <property type="match status" value="1"/>
</dbReference>
<evidence type="ECO:0000313" key="11">
    <source>
        <dbReference type="Proteomes" id="UP000325081"/>
    </source>
</evidence>
<comment type="catalytic activity">
    <reaction evidence="1">
        <text>Cleavage of an N-acetyl or N-formyl amino acid from the N-terminus of a polypeptide.</text>
        <dbReference type="EC" id="3.4.19.1"/>
    </reaction>
</comment>
<evidence type="ECO:0000313" key="10">
    <source>
        <dbReference type="EMBL" id="GER56189.1"/>
    </source>
</evidence>
<accession>A0A5A7RGC4</accession>
<dbReference type="InterPro" id="IPR001375">
    <property type="entry name" value="Peptidase_S9_cat"/>
</dbReference>
<dbReference type="OrthoDB" id="416344at2759"/>
<dbReference type="GO" id="GO:0004252">
    <property type="term" value="F:serine-type endopeptidase activity"/>
    <property type="evidence" value="ECO:0007669"/>
    <property type="project" value="InterPro"/>
</dbReference>
<dbReference type="EC" id="3.4.19.1" evidence="5"/>
<comment type="subunit">
    <text evidence="4">Homotetramer.</text>
</comment>
<organism evidence="10 11">
    <name type="scientific">Striga asiatica</name>
    <name type="common">Asiatic witchweed</name>
    <name type="synonym">Buchnera asiatica</name>
    <dbReference type="NCBI Taxonomy" id="4170"/>
    <lineage>
        <taxon>Eukaryota</taxon>
        <taxon>Viridiplantae</taxon>
        <taxon>Streptophyta</taxon>
        <taxon>Embryophyta</taxon>
        <taxon>Tracheophyta</taxon>
        <taxon>Spermatophyta</taxon>
        <taxon>Magnoliopsida</taxon>
        <taxon>eudicotyledons</taxon>
        <taxon>Gunneridae</taxon>
        <taxon>Pentapetalae</taxon>
        <taxon>asterids</taxon>
        <taxon>lamiids</taxon>
        <taxon>Lamiales</taxon>
        <taxon>Orobanchaceae</taxon>
        <taxon>Buchnereae</taxon>
        <taxon>Striga</taxon>
    </lineage>
</organism>
<dbReference type="GO" id="GO:0006508">
    <property type="term" value="P:proteolysis"/>
    <property type="evidence" value="ECO:0007669"/>
    <property type="project" value="InterPro"/>
</dbReference>
<dbReference type="InterPro" id="IPR029058">
    <property type="entry name" value="AB_hydrolase_fold"/>
</dbReference>
<comment type="subcellular location">
    <subcellularLocation>
        <location evidence="2">Cytoplasm</location>
    </subcellularLocation>
</comment>
<evidence type="ECO:0000256" key="5">
    <source>
        <dbReference type="ARBA" id="ARBA00012917"/>
    </source>
</evidence>
<dbReference type="InterPro" id="IPR045550">
    <property type="entry name" value="AARE_N"/>
</dbReference>
<evidence type="ECO:0000259" key="9">
    <source>
        <dbReference type="Pfam" id="PF19283"/>
    </source>
</evidence>
<keyword evidence="7" id="KW-0378">Hydrolase</keyword>
<evidence type="ECO:0000256" key="4">
    <source>
        <dbReference type="ARBA" id="ARBA00011881"/>
    </source>
</evidence>
<dbReference type="PANTHER" id="PTHR42776">
    <property type="entry name" value="SERINE PEPTIDASE S9 FAMILY MEMBER"/>
    <property type="match status" value="1"/>
</dbReference>
<dbReference type="GO" id="GO:0008242">
    <property type="term" value="F:omega peptidase activity"/>
    <property type="evidence" value="ECO:0007669"/>
    <property type="project" value="UniProtKB-EC"/>
</dbReference>
<evidence type="ECO:0000256" key="6">
    <source>
        <dbReference type="ARBA" id="ARBA00022490"/>
    </source>
</evidence>
<dbReference type="FunFam" id="3.40.50.1820:FF:000146">
    <property type="entry name" value="Acylamino-acid-releasing enzyme"/>
    <property type="match status" value="1"/>
</dbReference>
<dbReference type="EMBL" id="BKCP01012514">
    <property type="protein sequence ID" value="GER56189.1"/>
    <property type="molecule type" value="Genomic_DNA"/>
</dbReference>
<evidence type="ECO:0000259" key="8">
    <source>
        <dbReference type="Pfam" id="PF00326"/>
    </source>
</evidence>
<dbReference type="SUPFAM" id="SSF82171">
    <property type="entry name" value="DPP6 N-terminal domain-like"/>
    <property type="match status" value="1"/>
</dbReference>
<comment type="caution">
    <text evidence="10">The sequence shown here is derived from an EMBL/GenBank/DDBJ whole genome shotgun (WGS) entry which is preliminary data.</text>
</comment>
<evidence type="ECO:0000256" key="7">
    <source>
        <dbReference type="ARBA" id="ARBA00022801"/>
    </source>
</evidence>
<keyword evidence="11" id="KW-1185">Reference proteome</keyword>
<dbReference type="PANTHER" id="PTHR42776:SF4">
    <property type="entry name" value="ACYLAMINO-ACID-RELEASING ENZYME"/>
    <property type="match status" value="1"/>
</dbReference>
<evidence type="ECO:0000256" key="3">
    <source>
        <dbReference type="ARBA" id="ARBA00010040"/>
    </source>
</evidence>
<dbReference type="PROSITE" id="PS00708">
    <property type="entry name" value="PRO_ENDOPEP_SER"/>
    <property type="match status" value="1"/>
</dbReference>
<sequence>MTNLGLKLLNFTNTVLPKSHFNSISLFSVSTVARKPFFAGRPFIYRSLQVLSVMDNAGGIPTKDSAVGVDASVEEEYASVSKLLQEFTDIPTIDKAWTIKSESEDVSRAMFLIGQPNMLSNKRRKSILSSHIFWKSNNSVSFQWAPFPVEMTGVSTMVPSPSGSKLLVVRNPEGDSPTHFEIWGPSGVKKEFTVSRSIHGSVYSDGWFEGISWDLDENHIAYVAEEPEPPKPTFSNNIGYKKEGTTDKDCGSWKGQGFWEEDWGESYAGKRQPALFVIDVNSGEVRAVKGVGRELSVGQVVWAPPTEGQQYLVFVGWPSHSRKMGIKYCYNRPCALYAVKAPFFGSEGSVTGRGKEAEDSLIIKLTLSISSAFFPHFSPDGKFLVFLSAKSSVDSWAHSATDSLHKIQWPSIGKLDARPLKVIDVVSVVMCPEDGLFPGLYCSKFLNRPWLSDGNTMVLSSVWGSTQAILSVNVSSGKLSRISPDMSKSSWDVLALDGDNIIAGCSSPVEIPTIKYGSLIGKISEDAKWSWLDVSCPLSKCSEKQQSIYDLTQTSSLLRSLEFDIMKIPVRDVSENYTRGASKPFEAIYVSSKPKSGKSKLDPLIVILHGGPHSVSLSSFTKPSAFLASLGYSLLIVNYRFLLTNPHFGLALFCRGSLGFGEEALQSLPGKVGSQDVNDVLTAIDYVTDKGLVDPSKIAVLGGSHGGFLTTHLIGQAPDKFAAAAARNPVCNLALMVGTSDIPDWCYFEAYGSEGKSIFTESPSAEHLALLYSKSPISHISKVKTPTLFLLGAQDLRVPMSTGIQYARAMKERGIETKVIVFPNDVHSIDRPQSDFESFLNIGVWFKKYCT</sequence>
<dbReference type="Pfam" id="PF19283">
    <property type="entry name" value="APEH_N"/>
    <property type="match status" value="1"/>
</dbReference>